<comment type="caution">
    <text evidence="2">The sequence shown here is derived from an EMBL/GenBank/DDBJ whole genome shotgun (WGS) entry which is preliminary data.</text>
</comment>
<reference evidence="2" key="1">
    <citation type="submission" date="2021-04" db="EMBL/GenBank/DDBJ databases">
        <title>Draft genome assembly of strain Phenylobacterium sp. 20VBR1 using MiniION and Illumina platforms.</title>
        <authorList>
            <person name="Thomas F.A."/>
            <person name="Krishnan K.P."/>
            <person name="Sinha R.K."/>
        </authorList>
    </citation>
    <scope>NUCLEOTIDE SEQUENCE</scope>
    <source>
        <strain evidence="2">20VBR1</strain>
    </source>
</reference>
<evidence type="ECO:0000313" key="2">
    <source>
        <dbReference type="EMBL" id="MBR7618039.1"/>
    </source>
</evidence>
<keyword evidence="1" id="KW-0732">Signal</keyword>
<dbReference type="EMBL" id="JAGSGD010000001">
    <property type="protein sequence ID" value="MBR7618039.1"/>
    <property type="molecule type" value="Genomic_DNA"/>
</dbReference>
<dbReference type="AlphaFoldDB" id="A0A941CYU6"/>
<organism evidence="2 3">
    <name type="scientific">Phenylobacterium glaciei</name>
    <dbReference type="NCBI Taxonomy" id="2803784"/>
    <lineage>
        <taxon>Bacteria</taxon>
        <taxon>Pseudomonadati</taxon>
        <taxon>Pseudomonadota</taxon>
        <taxon>Alphaproteobacteria</taxon>
        <taxon>Caulobacterales</taxon>
        <taxon>Caulobacteraceae</taxon>
        <taxon>Phenylobacterium</taxon>
    </lineage>
</organism>
<proteinExistence type="predicted"/>
<accession>A0A941CYU6</accession>
<sequence>MKHVALSIAAALLASAPALAQPAAPPAPQFVRGVITAVTPTSLNLTSREGKKLTVGLTKDWTVQITKSVTAAQIVPGSFIGTAEMPQKDGTGRSLEVHVFPPGVKMGEGHYGWDLKKGSMMTNGTVGKVVASKSGSAFDVSYSTGVRKIVVPAKTPIVQIVPGARTLVQPGSKVFMAAIQTPNGLITNSVAIGENGKAPPM</sequence>
<protein>
    <recommendedName>
        <fullName evidence="4">DUF5666 domain-containing protein</fullName>
    </recommendedName>
</protein>
<evidence type="ECO:0000313" key="3">
    <source>
        <dbReference type="Proteomes" id="UP000622580"/>
    </source>
</evidence>
<evidence type="ECO:0000256" key="1">
    <source>
        <dbReference type="SAM" id="SignalP"/>
    </source>
</evidence>
<evidence type="ECO:0008006" key="4">
    <source>
        <dbReference type="Google" id="ProtNLM"/>
    </source>
</evidence>
<dbReference type="RefSeq" id="WP_215337743.1">
    <property type="nucleotide sequence ID" value="NZ_JAGSGD010000001.1"/>
</dbReference>
<feature type="chain" id="PRO_5037390894" description="DUF5666 domain-containing protein" evidence="1">
    <location>
        <begin position="21"/>
        <end position="201"/>
    </location>
</feature>
<gene>
    <name evidence="2" type="ORF">JKL49_01450</name>
</gene>
<keyword evidence="3" id="KW-1185">Reference proteome</keyword>
<feature type="signal peptide" evidence="1">
    <location>
        <begin position="1"/>
        <end position="20"/>
    </location>
</feature>
<name>A0A941CYU6_9CAUL</name>
<dbReference type="Proteomes" id="UP000622580">
    <property type="component" value="Unassembled WGS sequence"/>
</dbReference>